<dbReference type="PROSITE" id="PS50045">
    <property type="entry name" value="SIGMA54_INTERACT_4"/>
    <property type="match status" value="1"/>
</dbReference>
<keyword evidence="3" id="KW-0805">Transcription regulation</keyword>
<dbReference type="FunFam" id="3.40.50.300:FF:000006">
    <property type="entry name" value="DNA-binding transcriptional regulator NtrC"/>
    <property type="match status" value="1"/>
</dbReference>
<keyword evidence="4" id="KW-0238">DNA-binding</keyword>
<dbReference type="PANTHER" id="PTHR32071">
    <property type="entry name" value="TRANSCRIPTIONAL REGULATORY PROTEIN"/>
    <property type="match status" value="1"/>
</dbReference>
<dbReference type="AlphaFoldDB" id="A0A2T3QJC5"/>
<dbReference type="PROSITE" id="PS00676">
    <property type="entry name" value="SIGMA54_INTERACT_2"/>
    <property type="match status" value="1"/>
</dbReference>
<gene>
    <name evidence="7" type="primary">fhlA</name>
    <name evidence="7" type="ORF">NCTC11647_03281</name>
</gene>
<dbReference type="InterPro" id="IPR009057">
    <property type="entry name" value="Homeodomain-like_sf"/>
</dbReference>
<dbReference type="Gene3D" id="1.10.10.60">
    <property type="entry name" value="Homeodomain-like"/>
    <property type="match status" value="1"/>
</dbReference>
<evidence type="ECO:0000313" key="7">
    <source>
        <dbReference type="EMBL" id="SPY44342.1"/>
    </source>
</evidence>
<accession>A0A2T3QJC5</accession>
<keyword evidence="7" id="KW-0456">Lyase</keyword>
<keyword evidence="1" id="KW-0547">Nucleotide-binding</keyword>
<evidence type="ECO:0000256" key="6">
    <source>
        <dbReference type="ARBA" id="ARBA00023163"/>
    </source>
</evidence>
<dbReference type="Gene3D" id="3.30.450.40">
    <property type="match status" value="1"/>
</dbReference>
<sequence length="739" mass="83930">MLEFLFAIRANLSARANGTMERFEADLMSFSKALLSINDISGVMTFLNNEDLLFIQVDRVNLLLKNNIDDTPTLYFLDNGNEQKNYQYNQHSLALHKIASCEYYHDISGHELYQTFPQLVDHPAYYDVNRYCKIPLLIAGKPLGAIEYINHKLADSIESERQFKLFNNMIAAMIEHIIEHQLASDFTQQLSNEKKNFQVLVDITNTVISQSTKKELISSLLHFLYQHFAMTELSIIQLQDNHYMQMFCGLNNNNTEFHCHFFNDDKMIKHAIENNKPVLLDHNQLEQIRQDENGPYFPSKVKSACIVPMVFRGLTIGYICYMKRETLNYQQYDIELVQQIASRVALAMHSIKAHQATLPRTETEQYVSIEESYDEHAIFDDIISQSEAMNQVLEKVAMVASCDSTVLILGESGTGKELIARAIHKMSLRSKTRMVKMNCAAIPAGLFESELFGHERGAFTGAISQRVGRFEQAHKGTLFLDEIGDMPLELQPKLLRALQENEIERVGKNQLISVDVRIVVATNVDLLAMVDAKQFRNDLYYRLNVFPIEVPPLRQRAEDIPLLVKHFARQLAQKMGKKITAIAASDLELMQRFSWPGNVRELHNFVERSVILTRGHVLNIPVDELISLQPHIVQNSRKMESQASLSKTSLKQAQELPQVASIDDLTSSGSESVCSVDTAAKNEVKKVRPIVDQSMIINALKRCQGVIAGPNGAANMLGLKRTTLLSRMQKMGISSQDYR</sequence>
<dbReference type="CDD" id="cd00009">
    <property type="entry name" value="AAA"/>
    <property type="match status" value="1"/>
</dbReference>
<dbReference type="InterPro" id="IPR003593">
    <property type="entry name" value="AAA+_ATPase"/>
</dbReference>
<dbReference type="PROSITE" id="PS00688">
    <property type="entry name" value="SIGMA54_INTERACT_3"/>
    <property type="match status" value="1"/>
</dbReference>
<dbReference type="GO" id="GO:0043565">
    <property type="term" value="F:sequence-specific DNA binding"/>
    <property type="evidence" value="ECO:0007669"/>
    <property type="project" value="InterPro"/>
</dbReference>
<reference evidence="7 8" key="1">
    <citation type="submission" date="2018-06" db="EMBL/GenBank/DDBJ databases">
        <authorList>
            <consortium name="Pathogen Informatics"/>
            <person name="Doyle S."/>
        </authorList>
    </citation>
    <scope>NUCLEOTIDE SEQUENCE [LARGE SCALE GENOMIC DNA]</scope>
    <source>
        <strain evidence="7 8">NCTC11647</strain>
    </source>
</reference>
<evidence type="ECO:0000256" key="3">
    <source>
        <dbReference type="ARBA" id="ARBA00023015"/>
    </source>
</evidence>
<evidence type="ECO:0000256" key="5">
    <source>
        <dbReference type="ARBA" id="ARBA00023159"/>
    </source>
</evidence>
<keyword evidence="5" id="KW-0010">Activator</keyword>
<evidence type="ECO:0000256" key="4">
    <source>
        <dbReference type="ARBA" id="ARBA00023125"/>
    </source>
</evidence>
<dbReference type="InterPro" id="IPR027417">
    <property type="entry name" value="P-loop_NTPase"/>
</dbReference>
<evidence type="ECO:0000256" key="2">
    <source>
        <dbReference type="ARBA" id="ARBA00022840"/>
    </source>
</evidence>
<dbReference type="GO" id="GO:0006355">
    <property type="term" value="P:regulation of DNA-templated transcription"/>
    <property type="evidence" value="ECO:0007669"/>
    <property type="project" value="InterPro"/>
</dbReference>
<keyword evidence="6" id="KW-0804">Transcription</keyword>
<dbReference type="GO" id="GO:0016829">
    <property type="term" value="F:lyase activity"/>
    <property type="evidence" value="ECO:0007669"/>
    <property type="project" value="UniProtKB-KW"/>
</dbReference>
<dbReference type="InterPro" id="IPR002197">
    <property type="entry name" value="HTH_Fis"/>
</dbReference>
<organism evidence="7 8">
    <name type="scientific">Photobacterium damselae</name>
    <dbReference type="NCBI Taxonomy" id="38293"/>
    <lineage>
        <taxon>Bacteria</taxon>
        <taxon>Pseudomonadati</taxon>
        <taxon>Pseudomonadota</taxon>
        <taxon>Gammaproteobacteria</taxon>
        <taxon>Vibrionales</taxon>
        <taxon>Vibrionaceae</taxon>
        <taxon>Photobacterium</taxon>
    </lineage>
</organism>
<proteinExistence type="predicted"/>
<keyword evidence="2" id="KW-0067">ATP-binding</keyword>
<dbReference type="Gene3D" id="3.40.50.300">
    <property type="entry name" value="P-loop containing nucleotide triphosphate hydrolases"/>
    <property type="match status" value="1"/>
</dbReference>
<dbReference type="RefSeq" id="WP_005303934.1">
    <property type="nucleotide sequence ID" value="NZ_PYOG01000011.1"/>
</dbReference>
<dbReference type="OrthoDB" id="9804019at2"/>
<dbReference type="InterPro" id="IPR003018">
    <property type="entry name" value="GAF"/>
</dbReference>
<dbReference type="Pfam" id="PF00158">
    <property type="entry name" value="Sigma54_activat"/>
    <property type="match status" value="1"/>
</dbReference>
<evidence type="ECO:0000256" key="1">
    <source>
        <dbReference type="ARBA" id="ARBA00022741"/>
    </source>
</evidence>
<dbReference type="InterPro" id="IPR025662">
    <property type="entry name" value="Sigma_54_int_dom_ATP-bd_1"/>
</dbReference>
<dbReference type="FunFam" id="1.10.8.60:FF:000014">
    <property type="entry name" value="DNA-binding transcriptional regulator NtrC"/>
    <property type="match status" value="1"/>
</dbReference>
<dbReference type="SUPFAM" id="SSF46689">
    <property type="entry name" value="Homeodomain-like"/>
    <property type="match status" value="1"/>
</dbReference>
<dbReference type="InterPro" id="IPR025944">
    <property type="entry name" value="Sigma_54_int_dom_CS"/>
</dbReference>
<dbReference type="GO" id="GO:0005524">
    <property type="term" value="F:ATP binding"/>
    <property type="evidence" value="ECO:0007669"/>
    <property type="project" value="UniProtKB-KW"/>
</dbReference>
<dbReference type="Pfam" id="PF25601">
    <property type="entry name" value="AAA_lid_14"/>
    <property type="match status" value="1"/>
</dbReference>
<dbReference type="Pfam" id="PF02954">
    <property type="entry name" value="HTH_8"/>
    <property type="match status" value="1"/>
</dbReference>
<evidence type="ECO:0000313" key="8">
    <source>
        <dbReference type="Proteomes" id="UP000251647"/>
    </source>
</evidence>
<dbReference type="PROSITE" id="PS00675">
    <property type="entry name" value="SIGMA54_INTERACT_1"/>
    <property type="match status" value="1"/>
</dbReference>
<dbReference type="InterPro" id="IPR002078">
    <property type="entry name" value="Sigma_54_int"/>
</dbReference>
<dbReference type="SUPFAM" id="SSF52540">
    <property type="entry name" value="P-loop containing nucleoside triphosphate hydrolases"/>
    <property type="match status" value="1"/>
</dbReference>
<dbReference type="EMBL" id="UATL01000005">
    <property type="protein sequence ID" value="SPY44342.1"/>
    <property type="molecule type" value="Genomic_DNA"/>
</dbReference>
<dbReference type="SMART" id="SM00382">
    <property type="entry name" value="AAA"/>
    <property type="match status" value="1"/>
</dbReference>
<dbReference type="Proteomes" id="UP000251647">
    <property type="component" value="Unassembled WGS sequence"/>
</dbReference>
<dbReference type="Pfam" id="PF13185">
    <property type="entry name" value="GAF_2"/>
    <property type="match status" value="1"/>
</dbReference>
<dbReference type="InterPro" id="IPR058031">
    <property type="entry name" value="AAA_lid_NorR"/>
</dbReference>
<protein>
    <submittedName>
        <fullName evidence="7">Formate hydrogenlyase transcriptional activator</fullName>
    </submittedName>
</protein>
<dbReference type="InterPro" id="IPR025943">
    <property type="entry name" value="Sigma_54_int_dom_ATP-bd_2"/>
</dbReference>
<dbReference type="SUPFAM" id="SSF55781">
    <property type="entry name" value="GAF domain-like"/>
    <property type="match status" value="1"/>
</dbReference>
<name>A0A2T3QJC5_PHODM</name>
<dbReference type="Gene3D" id="1.10.8.60">
    <property type="match status" value="1"/>
</dbReference>
<dbReference type="InterPro" id="IPR029016">
    <property type="entry name" value="GAF-like_dom_sf"/>
</dbReference>
<dbReference type="PANTHER" id="PTHR32071:SF123">
    <property type="entry name" value="DNA-BINDING TRANSCRIPTIONAL ACTIVATOR HYFR-RELATED"/>
    <property type="match status" value="1"/>
</dbReference>